<dbReference type="Gene3D" id="2.40.110.10">
    <property type="entry name" value="Butyryl-CoA Dehydrogenase, subunit A, domain 2"/>
    <property type="match status" value="1"/>
</dbReference>
<dbReference type="InterPro" id="IPR009075">
    <property type="entry name" value="AcylCo_DH/oxidase_C"/>
</dbReference>
<protein>
    <recommendedName>
        <fullName evidence="8">Acyl-[acyl-carrier-protein] dehydrogenase MbtN</fullName>
    </recommendedName>
    <alternativeName>
        <fullName evidence="9">Mycobactin synthase protein N</fullName>
    </alternativeName>
</protein>
<evidence type="ECO:0000313" key="15">
    <source>
        <dbReference type="Proteomes" id="UP001628646"/>
    </source>
</evidence>
<dbReference type="PANTHER" id="PTHR48083">
    <property type="entry name" value="MEDIUM-CHAIN SPECIFIC ACYL-COA DEHYDROGENASE, MITOCHONDRIAL-RELATED"/>
    <property type="match status" value="1"/>
</dbReference>
<feature type="domain" description="Acyl-CoA dehydrogenase/oxidase C-terminal" evidence="11">
    <location>
        <begin position="232"/>
        <end position="380"/>
    </location>
</feature>
<dbReference type="InterPro" id="IPR050741">
    <property type="entry name" value="Acyl-CoA_dehydrogenase"/>
</dbReference>
<comment type="cofactor">
    <cofactor evidence="1 10">
        <name>FAD</name>
        <dbReference type="ChEBI" id="CHEBI:57692"/>
    </cofactor>
</comment>
<dbReference type="EMBL" id="JBJNUY010000009">
    <property type="protein sequence ID" value="MFL9001288.1"/>
    <property type="molecule type" value="Genomic_DNA"/>
</dbReference>
<evidence type="ECO:0000256" key="9">
    <source>
        <dbReference type="ARBA" id="ARBA00042660"/>
    </source>
</evidence>
<keyword evidence="4 10" id="KW-0285">Flavoprotein</keyword>
<accession>A0ABW8WAF6</accession>
<name>A0ABW8WAF6_9PSED</name>
<evidence type="ECO:0000256" key="4">
    <source>
        <dbReference type="ARBA" id="ARBA00022630"/>
    </source>
</evidence>
<evidence type="ECO:0000256" key="3">
    <source>
        <dbReference type="ARBA" id="ARBA00009347"/>
    </source>
</evidence>
<sequence>MLPQLHQHSWMDSDIEAYRDQVRRYIANEMTPHNDAWREQGYVPREIWQGFGEMGFLLPEISEEYGGAGAPLSYQLVALDELARAGMPPSTAVHSIATHYIIDYGTEEQKQKWIPRLASGELFAAIAMTEPDCGSDLKTLRTRARRDGDEYVIDGSKTFITNGYSGNLVVIAVRTSDDGAKGISLVVIETENLKGYSVNKLKKIGLHGSDTCEMFFDSVRVPVANLLGPVEGNGFIQLMSQLCYERMLLAVPAVAVMERALELATDYAKERRMFGQKLFDLQNTKFKLAECATITHIARTFVNDCTQRLLDGKLDPQAAYMAKLWCSDMQCKVTDELLQLFGGYGYMDEYPIARMFVDSRVQKIYGGANEVMKDLIARQL</sequence>
<dbReference type="Pfam" id="PF00441">
    <property type="entry name" value="Acyl-CoA_dh_1"/>
    <property type="match status" value="1"/>
</dbReference>
<comment type="similarity">
    <text evidence="3 10">Belongs to the acyl-CoA dehydrogenase family.</text>
</comment>
<dbReference type="Proteomes" id="UP001628646">
    <property type="component" value="Unassembled WGS sequence"/>
</dbReference>
<evidence type="ECO:0000259" key="12">
    <source>
        <dbReference type="Pfam" id="PF02770"/>
    </source>
</evidence>
<dbReference type="PROSITE" id="PS00073">
    <property type="entry name" value="ACYL_COA_DH_2"/>
    <property type="match status" value="1"/>
</dbReference>
<gene>
    <name evidence="14" type="ORF">ACJ8NA_21915</name>
</gene>
<evidence type="ECO:0000256" key="2">
    <source>
        <dbReference type="ARBA" id="ARBA00005102"/>
    </source>
</evidence>
<organism evidence="14 15">
    <name type="scientific">Pseudomonas azerbaijanorientalis</name>
    <dbReference type="NCBI Taxonomy" id="2842350"/>
    <lineage>
        <taxon>Bacteria</taxon>
        <taxon>Pseudomonadati</taxon>
        <taxon>Pseudomonadota</taxon>
        <taxon>Gammaproteobacteria</taxon>
        <taxon>Pseudomonadales</taxon>
        <taxon>Pseudomonadaceae</taxon>
        <taxon>Pseudomonas</taxon>
    </lineage>
</organism>
<proteinExistence type="inferred from homology"/>
<dbReference type="RefSeq" id="WP_407801568.1">
    <property type="nucleotide sequence ID" value="NZ_JBJNUX010000014.1"/>
</dbReference>
<dbReference type="SUPFAM" id="SSF56645">
    <property type="entry name" value="Acyl-CoA dehydrogenase NM domain-like"/>
    <property type="match status" value="1"/>
</dbReference>
<evidence type="ECO:0000256" key="7">
    <source>
        <dbReference type="ARBA" id="ARBA00037085"/>
    </source>
</evidence>
<dbReference type="GO" id="GO:0016491">
    <property type="term" value="F:oxidoreductase activity"/>
    <property type="evidence" value="ECO:0007669"/>
    <property type="project" value="UniProtKB-KW"/>
</dbReference>
<keyword evidence="15" id="KW-1185">Reference proteome</keyword>
<evidence type="ECO:0000256" key="10">
    <source>
        <dbReference type="RuleBase" id="RU362125"/>
    </source>
</evidence>
<dbReference type="SUPFAM" id="SSF47203">
    <property type="entry name" value="Acyl-CoA dehydrogenase C-terminal domain-like"/>
    <property type="match status" value="1"/>
</dbReference>
<evidence type="ECO:0000313" key="14">
    <source>
        <dbReference type="EMBL" id="MFL9001288.1"/>
    </source>
</evidence>
<dbReference type="InterPro" id="IPR046373">
    <property type="entry name" value="Acyl-CoA_Oxase/DH_mid-dom_sf"/>
</dbReference>
<dbReference type="InterPro" id="IPR009100">
    <property type="entry name" value="AcylCoA_DH/oxidase_NM_dom_sf"/>
</dbReference>
<comment type="caution">
    <text evidence="14">The sequence shown here is derived from an EMBL/GenBank/DDBJ whole genome shotgun (WGS) entry which is preliminary data.</text>
</comment>
<evidence type="ECO:0000256" key="5">
    <source>
        <dbReference type="ARBA" id="ARBA00022827"/>
    </source>
</evidence>
<dbReference type="PANTHER" id="PTHR48083:SF20">
    <property type="entry name" value="LONG-CHAIN SPECIFIC ACYL-COA DEHYDROGENASE, MITOCHONDRIAL"/>
    <property type="match status" value="1"/>
</dbReference>
<dbReference type="InterPro" id="IPR036250">
    <property type="entry name" value="AcylCo_DH-like_C"/>
</dbReference>
<feature type="domain" description="Acyl-CoA oxidase/dehydrogenase middle" evidence="12">
    <location>
        <begin position="125"/>
        <end position="219"/>
    </location>
</feature>
<dbReference type="Pfam" id="PF02771">
    <property type="entry name" value="Acyl-CoA_dh_N"/>
    <property type="match status" value="1"/>
</dbReference>
<evidence type="ECO:0000259" key="11">
    <source>
        <dbReference type="Pfam" id="PF00441"/>
    </source>
</evidence>
<keyword evidence="5 10" id="KW-0274">FAD</keyword>
<evidence type="ECO:0000256" key="8">
    <source>
        <dbReference type="ARBA" id="ARBA00040394"/>
    </source>
</evidence>
<dbReference type="InterPro" id="IPR013786">
    <property type="entry name" value="AcylCoA_DH/ox_N"/>
</dbReference>
<dbReference type="InterPro" id="IPR037069">
    <property type="entry name" value="AcylCoA_DH/ox_N_sf"/>
</dbReference>
<dbReference type="Pfam" id="PF02770">
    <property type="entry name" value="Acyl-CoA_dh_M"/>
    <property type="match status" value="1"/>
</dbReference>
<evidence type="ECO:0000259" key="13">
    <source>
        <dbReference type="Pfam" id="PF02771"/>
    </source>
</evidence>
<evidence type="ECO:0000256" key="6">
    <source>
        <dbReference type="ARBA" id="ARBA00023002"/>
    </source>
</evidence>
<dbReference type="Gene3D" id="1.10.540.10">
    <property type="entry name" value="Acyl-CoA dehydrogenase/oxidase, N-terminal domain"/>
    <property type="match status" value="1"/>
</dbReference>
<dbReference type="Gene3D" id="1.20.140.10">
    <property type="entry name" value="Butyryl-CoA Dehydrogenase, subunit A, domain 3"/>
    <property type="match status" value="1"/>
</dbReference>
<dbReference type="InterPro" id="IPR006089">
    <property type="entry name" value="Acyl-CoA_DH_CS"/>
</dbReference>
<reference evidence="14 15" key="1">
    <citation type="submission" date="2024-12" db="EMBL/GenBank/DDBJ databases">
        <title>Pseudomonas species isolated from Lotus nodules promote plant growth.</title>
        <authorList>
            <person name="Yu Y.-H."/>
            <person name="Kurtenbach J."/>
            <person name="Crosbie D."/>
            <person name="Brachmann A."/>
            <person name="Marin M."/>
        </authorList>
    </citation>
    <scope>NUCLEOTIDE SEQUENCE [LARGE SCALE GENOMIC DNA]</scope>
    <source>
        <strain evidence="14 15">PLb11B</strain>
    </source>
</reference>
<feature type="domain" description="Acyl-CoA dehydrogenase/oxidase N-terminal" evidence="13">
    <location>
        <begin position="14"/>
        <end position="121"/>
    </location>
</feature>
<keyword evidence="6 10" id="KW-0560">Oxidoreductase</keyword>
<comment type="pathway">
    <text evidence="2">Siderophore biosynthesis; mycobactin biosynthesis.</text>
</comment>
<evidence type="ECO:0000256" key="1">
    <source>
        <dbReference type="ARBA" id="ARBA00001974"/>
    </source>
</evidence>
<dbReference type="InterPro" id="IPR006091">
    <property type="entry name" value="Acyl-CoA_Oxase/DH_mid-dom"/>
</dbReference>
<comment type="function">
    <text evidence="7">Catalyzes the dehydrogenation at the alpha-beta position of ACP-bound acyl chains. This results in the introduction of a double bond in the lipidic chain, which is further transferred to the epsilon-amino group of lysine residue in the mycobactin core by MbtK.</text>
</comment>